<protein>
    <recommendedName>
        <fullName evidence="6">2-nitropropane dioxygenase</fullName>
    </recommendedName>
</protein>
<sequence>MAVLRTQLTDMFNIPHPILLAGMFVASGPKLAAAVTNAGGIGVIGGLALNPKQLRTQIAELKSFLNDKSAPFGVDLALVKVGGGARATNHDYTHGHLDELLDIIISEKTALFVCAIGVCPPEVVTKLHAGGVKVANMIGHPKHVGPVVKAGVDIVVAQGGEGGGHTGDIPFSVLLPAVVDACANLKTKKGNPVCVVAAGGVSDGRSLAAALMYGAQGVWVGTRFVASEEAAAPKAHKQQILDAKAGDTTRTLIYSGRPIRVRNTPYVAEWNERRADEIKDLTSRGIVPHSHEISKHPERSIEGKMWLMGEVAGSINQVLSAQQIVDDMVAGARKAILDGVADLSGGQARL</sequence>
<keyword evidence="2" id="KW-0288">FMN</keyword>
<dbReference type="InterPro" id="IPR013785">
    <property type="entry name" value="Aldolase_TIM"/>
</dbReference>
<dbReference type="RefSeq" id="XP_060452687.1">
    <property type="nucleotide sequence ID" value="XM_060597000.1"/>
</dbReference>
<dbReference type="AlphaFoldDB" id="A0AA48IAV2"/>
<dbReference type="Gene3D" id="3.20.20.70">
    <property type="entry name" value="Aldolase class I"/>
    <property type="match status" value="1"/>
</dbReference>
<dbReference type="PANTHER" id="PTHR32332:SF31">
    <property type="entry name" value="2-NITROPROPANE DIOXYGENASE FAMILY, PUTATIVE (AFU_ORTHOLOGUE AFUA_2G09850)-RELATED"/>
    <property type="match status" value="1"/>
</dbReference>
<keyword evidence="1" id="KW-0285">Flavoprotein</keyword>
<dbReference type="CDD" id="cd04730">
    <property type="entry name" value="NPD_like"/>
    <property type="match status" value="1"/>
</dbReference>
<accession>A0AA48IAV2</accession>
<proteinExistence type="predicted"/>
<dbReference type="SUPFAM" id="SSF51412">
    <property type="entry name" value="Inosine monophosphate dehydrogenase (IMPDH)"/>
    <property type="match status" value="1"/>
</dbReference>
<evidence type="ECO:0000313" key="4">
    <source>
        <dbReference type="EMBL" id="BEI87421.1"/>
    </source>
</evidence>
<dbReference type="GeneID" id="85491292"/>
<name>A0AA48IAV2_9TREE</name>
<evidence type="ECO:0000313" key="5">
    <source>
        <dbReference type="Proteomes" id="UP001233271"/>
    </source>
</evidence>
<dbReference type="EMBL" id="AP028212">
    <property type="protein sequence ID" value="BEI87421.1"/>
    <property type="molecule type" value="Genomic_DNA"/>
</dbReference>
<evidence type="ECO:0008006" key="6">
    <source>
        <dbReference type="Google" id="ProtNLM"/>
    </source>
</evidence>
<evidence type="ECO:0000256" key="3">
    <source>
        <dbReference type="ARBA" id="ARBA00023002"/>
    </source>
</evidence>
<reference evidence="4" key="1">
    <citation type="journal article" date="2023" name="BMC Genomics">
        <title>Chromosome-level genome assemblies of Cutaneotrichosporon spp. (Trichosporonales, Basidiomycota) reveal imbalanced evolution between nucleotide sequences and chromosome synteny.</title>
        <authorList>
            <person name="Kobayashi Y."/>
            <person name="Kayamori A."/>
            <person name="Aoki K."/>
            <person name="Shiwa Y."/>
            <person name="Matsutani M."/>
            <person name="Fujita N."/>
            <person name="Sugita T."/>
            <person name="Iwasaki W."/>
            <person name="Tanaka N."/>
            <person name="Takashima M."/>
        </authorList>
    </citation>
    <scope>NUCLEOTIDE SEQUENCE</scope>
    <source>
        <strain evidence="4">HIS019</strain>
    </source>
</reference>
<dbReference type="GO" id="GO:0018580">
    <property type="term" value="F:nitronate monooxygenase activity"/>
    <property type="evidence" value="ECO:0007669"/>
    <property type="project" value="InterPro"/>
</dbReference>
<dbReference type="PANTHER" id="PTHR32332">
    <property type="entry name" value="2-NITROPROPANE DIOXYGENASE"/>
    <property type="match status" value="1"/>
</dbReference>
<dbReference type="KEGG" id="ccac:CcaHIS019_0101390"/>
<dbReference type="Proteomes" id="UP001233271">
    <property type="component" value="Chromosome 1"/>
</dbReference>
<keyword evidence="5" id="KW-1185">Reference proteome</keyword>
<dbReference type="Pfam" id="PF03060">
    <property type="entry name" value="NMO"/>
    <property type="match status" value="1"/>
</dbReference>
<gene>
    <name evidence="4" type="ORF">CcaverHIS019_0101390</name>
</gene>
<evidence type="ECO:0000256" key="2">
    <source>
        <dbReference type="ARBA" id="ARBA00022643"/>
    </source>
</evidence>
<organism evidence="4 5">
    <name type="scientific">Cutaneotrichosporon cavernicola</name>
    <dbReference type="NCBI Taxonomy" id="279322"/>
    <lineage>
        <taxon>Eukaryota</taxon>
        <taxon>Fungi</taxon>
        <taxon>Dikarya</taxon>
        <taxon>Basidiomycota</taxon>
        <taxon>Agaricomycotina</taxon>
        <taxon>Tremellomycetes</taxon>
        <taxon>Trichosporonales</taxon>
        <taxon>Trichosporonaceae</taxon>
        <taxon>Cutaneotrichosporon</taxon>
    </lineage>
</organism>
<evidence type="ECO:0000256" key="1">
    <source>
        <dbReference type="ARBA" id="ARBA00022630"/>
    </source>
</evidence>
<keyword evidence="3" id="KW-0560">Oxidoreductase</keyword>
<dbReference type="InterPro" id="IPR004136">
    <property type="entry name" value="NMO"/>
</dbReference>